<proteinExistence type="inferred from homology"/>
<comment type="subcellular location">
    <subcellularLocation>
        <location evidence="1">Cytoplasm</location>
    </subcellularLocation>
</comment>
<dbReference type="AlphaFoldDB" id="A0A9W8HTD4"/>
<dbReference type="GO" id="GO:0005737">
    <property type="term" value="C:cytoplasm"/>
    <property type="evidence" value="ECO:0007669"/>
    <property type="project" value="UniProtKB-SubCell"/>
</dbReference>
<evidence type="ECO:0000256" key="3">
    <source>
        <dbReference type="ARBA" id="ARBA00022490"/>
    </source>
</evidence>
<protein>
    <submittedName>
        <fullName evidence="6">Cell survival pathways protein</fullName>
    </submittedName>
</protein>
<feature type="domain" description="Svf1-like N-terminal" evidence="4">
    <location>
        <begin position="38"/>
        <end position="189"/>
    </location>
</feature>
<feature type="non-terminal residue" evidence="6">
    <location>
        <position position="329"/>
    </location>
</feature>
<dbReference type="Pfam" id="PF17187">
    <property type="entry name" value="Svf1_C"/>
    <property type="match status" value="1"/>
</dbReference>
<accession>A0A9W8HTD4</accession>
<name>A0A9W8HTD4_9FUNG</name>
<evidence type="ECO:0000313" key="6">
    <source>
        <dbReference type="EMBL" id="KAJ2797644.1"/>
    </source>
</evidence>
<evidence type="ECO:0000256" key="1">
    <source>
        <dbReference type="ARBA" id="ARBA00004496"/>
    </source>
</evidence>
<dbReference type="Pfam" id="PF08622">
    <property type="entry name" value="Svf1"/>
    <property type="match status" value="1"/>
</dbReference>
<evidence type="ECO:0000313" key="7">
    <source>
        <dbReference type="Proteomes" id="UP001140094"/>
    </source>
</evidence>
<dbReference type="InterPro" id="IPR033394">
    <property type="entry name" value="Svf1-like_C"/>
</dbReference>
<evidence type="ECO:0000259" key="5">
    <source>
        <dbReference type="Pfam" id="PF17187"/>
    </source>
</evidence>
<dbReference type="OrthoDB" id="2590239at2759"/>
<keyword evidence="3" id="KW-0963">Cytoplasm</keyword>
<comment type="similarity">
    <text evidence="2">Belongs to the SVF1 family.</text>
</comment>
<dbReference type="Proteomes" id="UP001140094">
    <property type="component" value="Unassembled WGS sequence"/>
</dbReference>
<feature type="domain" description="Svf1-like C-terminal" evidence="5">
    <location>
        <begin position="196"/>
        <end position="328"/>
    </location>
</feature>
<evidence type="ECO:0000256" key="2">
    <source>
        <dbReference type="ARBA" id="ARBA00009069"/>
    </source>
</evidence>
<gene>
    <name evidence="6" type="primary">SVF1</name>
    <name evidence="6" type="ORF">H4R20_005111</name>
</gene>
<dbReference type="InterPro" id="IPR013931">
    <property type="entry name" value="Svf1-like_N"/>
</dbReference>
<keyword evidence="7" id="KW-1185">Reference proteome</keyword>
<dbReference type="EMBL" id="JANBUO010001582">
    <property type="protein sequence ID" value="KAJ2797644.1"/>
    <property type="molecule type" value="Genomic_DNA"/>
</dbReference>
<sequence>MVQKKTITAASLVQEGHPIATQAVPADFAWLRDSTGSETQTLYFHLENGCTGFVQLAWAYLALTTTIETNAMFYLPGQPCVFESHNGHHLKVKKGSQEYECKGLAMSWDKDHTRLSVKYTAGRERSPQGVTATFEFVRKSDGYKIGDGKNYIGDGTAQHFFYPAGEVTAQGEIGGTKFESKGSSMFVHAHSGNIMPYNVGAEWNMVFFVGHPESMPEDQRTTANSSTYHVLQYTTPKSYGSASCSNAGLTDSNNLKAIFWDTQVVHNDLVEDKNGSGYSLPEHIMFTSTGKTVDGKAAKVTYDARPTQRLHDIDVLHEMPYVLRRIVQA</sequence>
<evidence type="ECO:0000259" key="4">
    <source>
        <dbReference type="Pfam" id="PF08622"/>
    </source>
</evidence>
<reference evidence="6" key="1">
    <citation type="submission" date="2022-07" db="EMBL/GenBank/DDBJ databases">
        <title>Phylogenomic reconstructions and comparative analyses of Kickxellomycotina fungi.</title>
        <authorList>
            <person name="Reynolds N.K."/>
            <person name="Stajich J.E."/>
            <person name="Barry K."/>
            <person name="Grigoriev I.V."/>
            <person name="Crous P."/>
            <person name="Smith M.E."/>
        </authorList>
    </citation>
    <scope>NUCLEOTIDE SEQUENCE</scope>
    <source>
        <strain evidence="6">NRRL 1565</strain>
    </source>
</reference>
<comment type="caution">
    <text evidence="6">The sequence shown here is derived from an EMBL/GenBank/DDBJ whole genome shotgun (WGS) entry which is preliminary data.</text>
</comment>
<dbReference type="GO" id="GO:0006979">
    <property type="term" value="P:response to oxidative stress"/>
    <property type="evidence" value="ECO:0007669"/>
    <property type="project" value="InterPro"/>
</dbReference>
<dbReference type="InterPro" id="IPR051385">
    <property type="entry name" value="Ceramide-binding_SVF1"/>
</dbReference>
<organism evidence="6 7">
    <name type="scientific">Coemansia guatemalensis</name>
    <dbReference type="NCBI Taxonomy" id="2761395"/>
    <lineage>
        <taxon>Eukaryota</taxon>
        <taxon>Fungi</taxon>
        <taxon>Fungi incertae sedis</taxon>
        <taxon>Zoopagomycota</taxon>
        <taxon>Kickxellomycotina</taxon>
        <taxon>Kickxellomycetes</taxon>
        <taxon>Kickxellales</taxon>
        <taxon>Kickxellaceae</taxon>
        <taxon>Coemansia</taxon>
    </lineage>
</organism>
<dbReference type="PANTHER" id="PTHR47107">
    <property type="entry name" value="SVF1-LIKE PROTEIN YDR222W-RELATED"/>
    <property type="match status" value="1"/>
</dbReference>
<dbReference type="PANTHER" id="PTHR47107:SF1">
    <property type="entry name" value="CERAMIDE-BINDING PROTEIN SVF1-RELATED"/>
    <property type="match status" value="1"/>
</dbReference>